<reference evidence="1 2" key="1">
    <citation type="submission" date="2018-11" db="EMBL/GenBank/DDBJ databases">
        <authorList>
            <person name="Zhou Z."/>
            <person name="Wang G."/>
        </authorList>
    </citation>
    <scope>NUCLEOTIDE SEQUENCE [LARGE SCALE GENOMIC DNA]</scope>
    <source>
        <strain evidence="1 2">KCTC52004</strain>
    </source>
</reference>
<evidence type="ECO:0000313" key="2">
    <source>
        <dbReference type="Proteomes" id="UP000271925"/>
    </source>
</evidence>
<protein>
    <submittedName>
        <fullName evidence="1">DUF3871 family protein</fullName>
    </submittedName>
</protein>
<comment type="caution">
    <text evidence="1">The sequence shown here is derived from an EMBL/GenBank/DDBJ whole genome shotgun (WGS) entry which is preliminary data.</text>
</comment>
<dbReference type="InterPro" id="IPR024353">
    <property type="entry name" value="DUF3871"/>
</dbReference>
<gene>
    <name evidence="1" type="ORF">EHT25_03395</name>
</gene>
<dbReference type="EMBL" id="RQJO01000007">
    <property type="protein sequence ID" value="RRB06846.1"/>
    <property type="molecule type" value="Genomic_DNA"/>
</dbReference>
<dbReference type="Proteomes" id="UP000271925">
    <property type="component" value="Unassembled WGS sequence"/>
</dbReference>
<organism evidence="1 2">
    <name type="scientific">Larkinella rosea</name>
    <dbReference type="NCBI Taxonomy" id="2025312"/>
    <lineage>
        <taxon>Bacteria</taxon>
        <taxon>Pseudomonadati</taxon>
        <taxon>Bacteroidota</taxon>
        <taxon>Cytophagia</taxon>
        <taxon>Cytophagales</taxon>
        <taxon>Spirosomataceae</taxon>
        <taxon>Larkinella</taxon>
    </lineage>
</organism>
<evidence type="ECO:0000313" key="1">
    <source>
        <dbReference type="EMBL" id="RRB06846.1"/>
    </source>
</evidence>
<accession>A0A3P1C136</accession>
<proteinExistence type="predicted"/>
<dbReference type="OrthoDB" id="995338at2"/>
<name>A0A3P1C136_9BACT</name>
<sequence>MVTQIMPLEESYEAVVIEPSPSSERAFLLANTLPSTLREMQEKHIIPVYSKDNEPLISHSDFIESALETVERLFPHESILEPSIRVSHPIKGRIPSARNKPAKDLEEWERTLYYERAAFVIEIPSIQEMVGDNQLSLTIGGVKAYNHDSLHQKKGVDEHFKVFIGFQNLVCTNLCVSTDGYLADLRVKSVAQLITAIEDLIRRYQLNKHLSLMRQLTEYYLTEQQFAQLIGRCRLYNFLPQAQKREIAPLLITDQQISMIARDYYRDHSFCREDDGRISLWKLYNLFTGALKSSYIDTFLDRNVNSLDFTEGILQTLQGLHTSEGWFLE</sequence>
<dbReference type="Pfam" id="PF12987">
    <property type="entry name" value="DUF3871"/>
    <property type="match status" value="1"/>
</dbReference>
<keyword evidence="2" id="KW-1185">Reference proteome</keyword>
<dbReference type="AlphaFoldDB" id="A0A3P1C136"/>